<evidence type="ECO:0000256" key="1">
    <source>
        <dbReference type="ARBA" id="ARBA00008791"/>
    </source>
</evidence>
<feature type="domain" description="UspA" evidence="2">
    <location>
        <begin position="5"/>
        <end position="134"/>
    </location>
</feature>
<comment type="similarity">
    <text evidence="1">Belongs to the universal stress protein A family.</text>
</comment>
<protein>
    <recommendedName>
        <fullName evidence="2">UspA domain-containing protein</fullName>
    </recommendedName>
</protein>
<accession>A0ABN0UHM3</accession>
<dbReference type="PANTHER" id="PTHR46553:SF3">
    <property type="entry name" value="ADENINE NUCLEOTIDE ALPHA HYDROLASES-LIKE SUPERFAMILY PROTEIN"/>
    <property type="match status" value="1"/>
</dbReference>
<dbReference type="Pfam" id="PF00582">
    <property type="entry name" value="Usp"/>
    <property type="match status" value="1"/>
</dbReference>
<evidence type="ECO:0000313" key="4">
    <source>
        <dbReference type="Proteomes" id="UP001500416"/>
    </source>
</evidence>
<organism evidence="3 4">
    <name type="scientific">Saccharothrix mutabilis subsp. mutabilis</name>
    <dbReference type="NCBI Taxonomy" id="66855"/>
    <lineage>
        <taxon>Bacteria</taxon>
        <taxon>Bacillati</taxon>
        <taxon>Actinomycetota</taxon>
        <taxon>Actinomycetes</taxon>
        <taxon>Pseudonocardiales</taxon>
        <taxon>Pseudonocardiaceae</taxon>
        <taxon>Saccharothrix</taxon>
    </lineage>
</organism>
<dbReference type="Proteomes" id="UP001500416">
    <property type="component" value="Unassembled WGS sequence"/>
</dbReference>
<dbReference type="InterPro" id="IPR014729">
    <property type="entry name" value="Rossmann-like_a/b/a_fold"/>
</dbReference>
<dbReference type="CDD" id="cd00293">
    <property type="entry name" value="USP-like"/>
    <property type="match status" value="1"/>
</dbReference>
<dbReference type="SUPFAM" id="SSF52402">
    <property type="entry name" value="Adenine nucleotide alpha hydrolases-like"/>
    <property type="match status" value="1"/>
</dbReference>
<dbReference type="RefSeq" id="WP_343937186.1">
    <property type="nucleotide sequence ID" value="NZ_BAAABU010000018.1"/>
</dbReference>
<proteinExistence type="inferred from homology"/>
<dbReference type="EMBL" id="BAAABU010000018">
    <property type="protein sequence ID" value="GAA0250788.1"/>
    <property type="molecule type" value="Genomic_DNA"/>
</dbReference>
<evidence type="ECO:0000313" key="3">
    <source>
        <dbReference type="EMBL" id="GAA0250788.1"/>
    </source>
</evidence>
<sequence length="156" mass="15862">MNKPTIVVGVDGSPASTAALAWAVRHARTTGARVHAVSVCRVRPPAPGADGPDAFLALHQRELRTALDQVDTTGVEVVESVPNGSAGPVLVELSAGAHNLVLGGHGYRREGVTVISPVTSYCLRHAACPVVVVPAGGGADGLADGARMSGTAQEFR</sequence>
<evidence type="ECO:0000259" key="2">
    <source>
        <dbReference type="Pfam" id="PF00582"/>
    </source>
</evidence>
<dbReference type="InterPro" id="IPR006016">
    <property type="entry name" value="UspA"/>
</dbReference>
<reference evidence="3 4" key="1">
    <citation type="journal article" date="2019" name="Int. J. Syst. Evol. Microbiol.">
        <title>The Global Catalogue of Microorganisms (GCM) 10K type strain sequencing project: providing services to taxonomists for standard genome sequencing and annotation.</title>
        <authorList>
            <consortium name="The Broad Institute Genomics Platform"/>
            <consortium name="The Broad Institute Genome Sequencing Center for Infectious Disease"/>
            <person name="Wu L."/>
            <person name="Ma J."/>
        </authorList>
    </citation>
    <scope>NUCLEOTIDE SEQUENCE [LARGE SCALE GENOMIC DNA]</scope>
    <source>
        <strain evidence="3 4">JCM 3380</strain>
    </source>
</reference>
<dbReference type="InterPro" id="IPR006015">
    <property type="entry name" value="Universal_stress_UspA"/>
</dbReference>
<dbReference type="Gene3D" id="3.40.50.620">
    <property type="entry name" value="HUPs"/>
    <property type="match status" value="1"/>
</dbReference>
<dbReference type="PRINTS" id="PR01438">
    <property type="entry name" value="UNVRSLSTRESS"/>
</dbReference>
<keyword evidence="4" id="KW-1185">Reference proteome</keyword>
<gene>
    <name evidence="3" type="ORF">GCM10010492_58780</name>
</gene>
<dbReference type="PANTHER" id="PTHR46553">
    <property type="entry name" value="ADENINE NUCLEOTIDE ALPHA HYDROLASES-LIKE SUPERFAMILY PROTEIN"/>
    <property type="match status" value="1"/>
</dbReference>
<comment type="caution">
    <text evidence="3">The sequence shown here is derived from an EMBL/GenBank/DDBJ whole genome shotgun (WGS) entry which is preliminary data.</text>
</comment>
<name>A0ABN0UHM3_9PSEU</name>